<dbReference type="VEuPathDB" id="FungiDB:BDBG_06983"/>
<dbReference type="RefSeq" id="XP_002622472.1">
    <property type="nucleotide sequence ID" value="XM_002622426.1"/>
</dbReference>
<dbReference type="KEGG" id="bgh:BDBG_06983"/>
<evidence type="ECO:0000313" key="2">
    <source>
        <dbReference type="Proteomes" id="UP000002038"/>
    </source>
</evidence>
<reference evidence="2" key="1">
    <citation type="journal article" date="2015" name="PLoS Genet.">
        <title>The dynamic genome and transcriptome of the human fungal pathogen Blastomyces and close relative Emmonsia.</title>
        <authorList>
            <person name="Munoz J.F."/>
            <person name="Gauthier G.M."/>
            <person name="Desjardins C.A."/>
            <person name="Gallo J.E."/>
            <person name="Holder J."/>
            <person name="Sullivan T.D."/>
            <person name="Marty A.J."/>
            <person name="Carmen J.C."/>
            <person name="Chen Z."/>
            <person name="Ding L."/>
            <person name="Gujja S."/>
            <person name="Magrini V."/>
            <person name="Misas E."/>
            <person name="Mitreva M."/>
            <person name="Priest M."/>
            <person name="Saif S."/>
            <person name="Whiston E.A."/>
            <person name="Young S."/>
            <person name="Zeng Q."/>
            <person name="Goldman W.E."/>
            <person name="Mardis E.R."/>
            <person name="Taylor J.W."/>
            <person name="McEwen J.G."/>
            <person name="Clay O.K."/>
            <person name="Klein B.S."/>
            <person name="Cuomo C.A."/>
        </authorList>
    </citation>
    <scope>NUCLEOTIDE SEQUENCE [LARGE SCALE GENOMIC DNA]</scope>
    <source>
        <strain evidence="2">SLH14081</strain>
    </source>
</reference>
<sequence length="118" mass="12605">MKEELQIELLRVTVSEIKLFLSSSLNDHTGSYITVLAGGEGGITTAVGRAGDEPDTDEPTDRRNDTSLQGMVTITAAVKEAEEEEDVTMRAVLSQLIDAAVSAFNLAFLTVMKTVTAS</sequence>
<protein>
    <submittedName>
        <fullName evidence="1">Uncharacterized protein</fullName>
    </submittedName>
</protein>
<name>A0A179UUP2_BLAGS</name>
<organism evidence="1 2">
    <name type="scientific">Blastomyces gilchristii (strain SLH14081)</name>
    <name type="common">Blastomyces dermatitidis</name>
    <dbReference type="NCBI Taxonomy" id="559298"/>
    <lineage>
        <taxon>Eukaryota</taxon>
        <taxon>Fungi</taxon>
        <taxon>Dikarya</taxon>
        <taxon>Ascomycota</taxon>
        <taxon>Pezizomycotina</taxon>
        <taxon>Eurotiomycetes</taxon>
        <taxon>Eurotiomycetidae</taxon>
        <taxon>Onygenales</taxon>
        <taxon>Ajellomycetaceae</taxon>
        <taxon>Blastomyces</taxon>
    </lineage>
</organism>
<evidence type="ECO:0000313" key="1">
    <source>
        <dbReference type="EMBL" id="OAT11513.1"/>
    </source>
</evidence>
<keyword evidence="2" id="KW-1185">Reference proteome</keyword>
<gene>
    <name evidence="1" type="ORF">BDBG_06983</name>
</gene>
<dbReference type="EMBL" id="GG657464">
    <property type="protein sequence ID" value="OAT11513.1"/>
    <property type="molecule type" value="Genomic_DNA"/>
</dbReference>
<dbReference type="GeneID" id="8502683"/>
<dbReference type="Proteomes" id="UP000002038">
    <property type="component" value="Unassembled WGS sequence"/>
</dbReference>
<accession>A0A179UUP2</accession>
<dbReference type="AlphaFoldDB" id="A0A179UUP2"/>
<proteinExistence type="predicted"/>
<dbReference type="OrthoDB" id="4190898at2759"/>